<dbReference type="GO" id="GO:0051301">
    <property type="term" value="P:cell division"/>
    <property type="evidence" value="ECO:0007669"/>
    <property type="project" value="UniProtKB-KW"/>
</dbReference>
<dbReference type="GO" id="GO:0032153">
    <property type="term" value="C:cell division site"/>
    <property type="evidence" value="ECO:0007669"/>
    <property type="project" value="TreeGrafter"/>
</dbReference>
<evidence type="ECO:0000313" key="20">
    <source>
        <dbReference type="Proteomes" id="UP000546970"/>
    </source>
</evidence>
<comment type="similarity">
    <text evidence="11">Belongs to the SEDS family. FtsW subfamily.</text>
</comment>
<evidence type="ECO:0000256" key="11">
    <source>
        <dbReference type="ARBA" id="ARBA00038053"/>
    </source>
</evidence>
<keyword evidence="4 18" id="KW-0812">Transmembrane</keyword>
<feature type="transmembrane region" description="Helical" evidence="18">
    <location>
        <begin position="191"/>
        <end position="209"/>
    </location>
</feature>
<dbReference type="PANTHER" id="PTHR30474:SF2">
    <property type="entry name" value="PEPTIDOGLYCAN GLYCOSYLTRANSFERASE FTSW-RELATED"/>
    <property type="match status" value="1"/>
</dbReference>
<dbReference type="GO" id="GO:0015648">
    <property type="term" value="F:lipid-linked peptidoglycan transporter activity"/>
    <property type="evidence" value="ECO:0007669"/>
    <property type="project" value="TreeGrafter"/>
</dbReference>
<dbReference type="GO" id="GO:0009252">
    <property type="term" value="P:peptidoglycan biosynthetic process"/>
    <property type="evidence" value="ECO:0007669"/>
    <property type="project" value="UniProtKB-KW"/>
</dbReference>
<dbReference type="GO" id="GO:0005886">
    <property type="term" value="C:plasma membrane"/>
    <property type="evidence" value="ECO:0007669"/>
    <property type="project" value="TreeGrafter"/>
</dbReference>
<feature type="transmembrane region" description="Helical" evidence="18">
    <location>
        <begin position="56"/>
        <end position="76"/>
    </location>
</feature>
<proteinExistence type="inferred from homology"/>
<evidence type="ECO:0000256" key="2">
    <source>
        <dbReference type="ARBA" id="ARBA00022676"/>
    </source>
</evidence>
<keyword evidence="19" id="KW-0132">Cell division</keyword>
<keyword evidence="7 18" id="KW-1133">Transmembrane helix</keyword>
<feature type="transmembrane region" description="Helical" evidence="18">
    <location>
        <begin position="165"/>
        <end position="182"/>
    </location>
</feature>
<comment type="caution">
    <text evidence="19">The sequence shown here is derived from an EMBL/GenBank/DDBJ whole genome shotgun (WGS) entry which is preliminary data.</text>
</comment>
<evidence type="ECO:0000256" key="6">
    <source>
        <dbReference type="ARBA" id="ARBA00022984"/>
    </source>
</evidence>
<reference evidence="19 20" key="1">
    <citation type="submission" date="2020-04" db="EMBL/GenBank/DDBJ databases">
        <title>Collinsella sp. KGMB02528 nov., an anaerobic actinobacterium isolated from human feces.</title>
        <authorList>
            <person name="Han K.-I."/>
            <person name="Eom M.K."/>
            <person name="Kim J.-S."/>
            <person name="Lee K.C."/>
            <person name="Suh M.K."/>
            <person name="Park S.-H."/>
            <person name="Lee J.H."/>
            <person name="Kang S.W."/>
            <person name="Park J.-E."/>
            <person name="Oh B.S."/>
            <person name="Yu S.Y."/>
            <person name="Choi S.-H."/>
            <person name="Lee D.H."/>
            <person name="Yoon H."/>
            <person name="Kim B.-Y."/>
            <person name="Lee J.H."/>
            <person name="Lee J.-S."/>
        </authorList>
    </citation>
    <scope>NUCLEOTIDE SEQUENCE [LARGE SCALE GENOMIC DNA]</scope>
    <source>
        <strain evidence="19 20">KGMB02528</strain>
    </source>
</reference>
<keyword evidence="8 18" id="KW-0472">Membrane</keyword>
<evidence type="ECO:0000256" key="9">
    <source>
        <dbReference type="ARBA" id="ARBA00032370"/>
    </source>
</evidence>
<dbReference type="Proteomes" id="UP000546970">
    <property type="component" value="Unassembled WGS sequence"/>
</dbReference>
<organism evidence="19 20">
    <name type="scientific">Collinsella acetigenes</name>
    <dbReference type="NCBI Taxonomy" id="2713419"/>
    <lineage>
        <taxon>Bacteria</taxon>
        <taxon>Bacillati</taxon>
        <taxon>Actinomycetota</taxon>
        <taxon>Coriobacteriia</taxon>
        <taxon>Coriobacteriales</taxon>
        <taxon>Coriobacteriaceae</taxon>
        <taxon>Collinsella</taxon>
    </lineage>
</organism>
<comment type="subcellular location">
    <subcellularLocation>
        <location evidence="1">Membrane</location>
        <topology evidence="1">Multi-pass membrane protein</topology>
    </subcellularLocation>
</comment>
<evidence type="ECO:0000256" key="13">
    <source>
        <dbReference type="ARBA" id="ARBA00041418"/>
    </source>
</evidence>
<evidence type="ECO:0000256" key="8">
    <source>
        <dbReference type="ARBA" id="ARBA00023136"/>
    </source>
</evidence>
<evidence type="ECO:0000313" key="19">
    <source>
        <dbReference type="EMBL" id="NMF55805.1"/>
    </source>
</evidence>
<dbReference type="PANTHER" id="PTHR30474">
    <property type="entry name" value="CELL CYCLE PROTEIN"/>
    <property type="match status" value="1"/>
</dbReference>
<feature type="compositionally biased region" description="Basic and acidic residues" evidence="17">
    <location>
        <begin position="505"/>
        <end position="531"/>
    </location>
</feature>
<evidence type="ECO:0000256" key="10">
    <source>
        <dbReference type="ARBA" id="ARBA00033270"/>
    </source>
</evidence>
<evidence type="ECO:0000256" key="5">
    <source>
        <dbReference type="ARBA" id="ARBA00022960"/>
    </source>
</evidence>
<keyword evidence="20" id="KW-1185">Reference proteome</keyword>
<dbReference type="InterPro" id="IPR001182">
    <property type="entry name" value="FtsW/RodA"/>
</dbReference>
<feature type="transmembrane region" description="Helical" evidence="18">
    <location>
        <begin position="322"/>
        <end position="344"/>
    </location>
</feature>
<keyword evidence="19" id="KW-0131">Cell cycle</keyword>
<feature type="region of interest" description="Disordered" evidence="17">
    <location>
        <begin position="467"/>
        <end position="531"/>
    </location>
</feature>
<protein>
    <recommendedName>
        <fullName evidence="12">Probable peptidoglycan glycosyltransferase FtsW</fullName>
        <ecNumber evidence="14">2.4.99.28</ecNumber>
    </recommendedName>
    <alternativeName>
        <fullName evidence="13">Cell division protein FtsW</fullName>
    </alternativeName>
    <alternativeName>
        <fullName evidence="10">Cell wall polymerase</fullName>
    </alternativeName>
    <alternativeName>
        <fullName evidence="9">Peptidoglycan polymerase</fullName>
    </alternativeName>
</protein>
<keyword evidence="6" id="KW-0573">Peptidoglycan synthesis</keyword>
<feature type="transmembrane region" description="Helical" evidence="18">
    <location>
        <begin position="277"/>
        <end position="296"/>
    </location>
</feature>
<feature type="transmembrane region" description="Helical" evidence="18">
    <location>
        <begin position="96"/>
        <end position="114"/>
    </location>
</feature>
<evidence type="ECO:0000256" key="14">
    <source>
        <dbReference type="ARBA" id="ARBA00044770"/>
    </source>
</evidence>
<name>A0A7X9YJ17_9ACTN</name>
<comment type="function">
    <text evidence="16">Peptidoglycan polymerase that is essential for cell division.</text>
</comment>
<evidence type="ECO:0000256" key="15">
    <source>
        <dbReference type="ARBA" id="ARBA00049902"/>
    </source>
</evidence>
<dbReference type="RefSeq" id="WP_169277406.1">
    <property type="nucleotide sequence ID" value="NZ_JABBCP010000002.1"/>
</dbReference>
<feature type="region of interest" description="Disordered" evidence="17">
    <location>
        <begin position="1"/>
        <end position="38"/>
    </location>
</feature>
<evidence type="ECO:0000256" key="7">
    <source>
        <dbReference type="ARBA" id="ARBA00022989"/>
    </source>
</evidence>
<keyword evidence="5" id="KW-0133">Cell shape</keyword>
<keyword evidence="3" id="KW-0808">Transferase</keyword>
<feature type="transmembrane region" description="Helical" evidence="18">
    <location>
        <begin position="126"/>
        <end position="145"/>
    </location>
</feature>
<dbReference type="GO" id="GO:0008360">
    <property type="term" value="P:regulation of cell shape"/>
    <property type="evidence" value="ECO:0007669"/>
    <property type="project" value="UniProtKB-KW"/>
</dbReference>
<evidence type="ECO:0000256" key="4">
    <source>
        <dbReference type="ARBA" id="ARBA00022692"/>
    </source>
</evidence>
<evidence type="ECO:0000256" key="16">
    <source>
        <dbReference type="ARBA" id="ARBA00049966"/>
    </source>
</evidence>
<evidence type="ECO:0000256" key="17">
    <source>
        <dbReference type="SAM" id="MobiDB-lite"/>
    </source>
</evidence>
<dbReference type="EC" id="2.4.99.28" evidence="14"/>
<evidence type="ECO:0000256" key="12">
    <source>
        <dbReference type="ARBA" id="ARBA00041185"/>
    </source>
</evidence>
<comment type="catalytic activity">
    <reaction evidence="15">
        <text>[GlcNAc-(1-&gt;4)-Mur2Ac(oyl-L-Ala-gamma-D-Glu-L-Lys-D-Ala-D-Ala)](n)-di-trans,octa-cis-undecaprenyl diphosphate + beta-D-GlcNAc-(1-&gt;4)-Mur2Ac(oyl-L-Ala-gamma-D-Glu-L-Lys-D-Ala-D-Ala)-di-trans,octa-cis-undecaprenyl diphosphate = [GlcNAc-(1-&gt;4)-Mur2Ac(oyl-L-Ala-gamma-D-Glu-L-Lys-D-Ala-D-Ala)](n+1)-di-trans,octa-cis-undecaprenyl diphosphate + di-trans,octa-cis-undecaprenyl diphosphate + H(+)</text>
        <dbReference type="Rhea" id="RHEA:23708"/>
        <dbReference type="Rhea" id="RHEA-COMP:9602"/>
        <dbReference type="Rhea" id="RHEA-COMP:9603"/>
        <dbReference type="ChEBI" id="CHEBI:15378"/>
        <dbReference type="ChEBI" id="CHEBI:58405"/>
        <dbReference type="ChEBI" id="CHEBI:60033"/>
        <dbReference type="ChEBI" id="CHEBI:78435"/>
        <dbReference type="EC" id="2.4.99.28"/>
    </reaction>
</comment>
<dbReference type="AlphaFoldDB" id="A0A7X9YJ17"/>
<feature type="transmembrane region" description="Helical" evidence="18">
    <location>
        <begin position="237"/>
        <end position="257"/>
    </location>
</feature>
<dbReference type="Pfam" id="PF01098">
    <property type="entry name" value="FTSW_RODA_SPOVE"/>
    <property type="match status" value="1"/>
</dbReference>
<keyword evidence="2" id="KW-0328">Glycosyltransferase</keyword>
<evidence type="ECO:0000256" key="18">
    <source>
        <dbReference type="SAM" id="Phobius"/>
    </source>
</evidence>
<gene>
    <name evidence="19" type="ORF">HF320_05635</name>
</gene>
<feature type="compositionally biased region" description="Polar residues" evidence="17">
    <location>
        <begin position="478"/>
        <end position="495"/>
    </location>
</feature>
<sequence length="531" mass="58092">MRETNAGMRDGSAGRAQGAVKRHKGDRVTRDASPEHSSWGDKLIAGVPARIMRPRLVFIACLVALVAFGLLMVFSASSVEALSEQGDALYFFKRQFGFAAVGSVLCALISFRAIPWDFATKTLAKAVWGTLTFVLLLVLFVGAGAGGARRWIRLFAGFLFQPSEFIKPLIVIMVAGVLDVFYNKEQIDSNGLLKQLAFVVGVPALLILFEPDTGTFMIIFATVFAMLFLCGLSWKVVWGAVGFIVILLVGMIALTPYRLERFLVQSDPWLDKYGSGFQATLAIMAFTSGGLFGRGIGNSTMKYSYLPEAHNDYIFSIIGEELGFVGTMLFLAVFAVLIYAAFQIGRQAPDLKGRMIAQGSALMLALQFFINAAGVLNIIPMSGKTMPFISYGGSSMISSLILAGLIIRVSVESNARTVYDARRRSFAVMDEDEDVSDHIGVSTAGRVRTRSGRAVSNGRAGFTVMDGKSAQEPRTRAARSQGSYSRRPSSRTNGGWNRVDLNADPTDRLRGDGRDGQPRRRSDYRRDRYDR</sequence>
<feature type="transmembrane region" description="Helical" evidence="18">
    <location>
        <begin position="388"/>
        <end position="407"/>
    </location>
</feature>
<feature type="transmembrane region" description="Helical" evidence="18">
    <location>
        <begin position="215"/>
        <end position="232"/>
    </location>
</feature>
<feature type="transmembrane region" description="Helical" evidence="18">
    <location>
        <begin position="356"/>
        <end position="376"/>
    </location>
</feature>
<dbReference type="GO" id="GO:0008955">
    <property type="term" value="F:peptidoglycan glycosyltransferase activity"/>
    <property type="evidence" value="ECO:0007669"/>
    <property type="project" value="UniProtKB-EC"/>
</dbReference>
<accession>A0A7X9YJ17</accession>
<evidence type="ECO:0000256" key="1">
    <source>
        <dbReference type="ARBA" id="ARBA00004141"/>
    </source>
</evidence>
<evidence type="ECO:0000256" key="3">
    <source>
        <dbReference type="ARBA" id="ARBA00022679"/>
    </source>
</evidence>
<dbReference type="EMBL" id="JABBCP010000002">
    <property type="protein sequence ID" value="NMF55805.1"/>
    <property type="molecule type" value="Genomic_DNA"/>
</dbReference>